<organism evidence="1 2">
    <name type="scientific">Legionella lytica</name>
    <dbReference type="NCBI Taxonomy" id="96232"/>
    <lineage>
        <taxon>Bacteria</taxon>
        <taxon>Pseudomonadati</taxon>
        <taxon>Pseudomonadota</taxon>
        <taxon>Gammaproteobacteria</taxon>
        <taxon>Legionellales</taxon>
        <taxon>Legionellaceae</taxon>
        <taxon>Legionella</taxon>
    </lineage>
</organism>
<comment type="caution">
    <text evidence="1">The sequence shown here is derived from an EMBL/GenBank/DDBJ whole genome shotgun (WGS) entry which is preliminary data.</text>
</comment>
<dbReference type="Proteomes" id="UP001615550">
    <property type="component" value="Unassembled WGS sequence"/>
</dbReference>
<dbReference type="RefSeq" id="WP_400188744.1">
    <property type="nucleotide sequence ID" value="NZ_JBGORX010000011.1"/>
</dbReference>
<dbReference type="EMBL" id="JBGORX010000011">
    <property type="protein sequence ID" value="MFJ1269929.1"/>
    <property type="molecule type" value="Genomic_DNA"/>
</dbReference>
<keyword evidence="2" id="KW-1185">Reference proteome</keyword>
<evidence type="ECO:0000313" key="2">
    <source>
        <dbReference type="Proteomes" id="UP001615550"/>
    </source>
</evidence>
<reference evidence="1 2" key="1">
    <citation type="submission" date="2024-08" db="EMBL/GenBank/DDBJ databases">
        <title>Draft Genome Sequence of Legionella lytica strain DSB2004, Isolated From a Fire Sprinkler System.</title>
        <authorList>
            <person name="Everhart A.D."/>
            <person name="Kidane D.T."/>
            <person name="Farone A.L."/>
            <person name="Farone M.B."/>
        </authorList>
    </citation>
    <scope>NUCLEOTIDE SEQUENCE [LARGE SCALE GENOMIC DNA]</scope>
    <source>
        <strain evidence="1 2">DSB2004</strain>
    </source>
</reference>
<evidence type="ECO:0000313" key="1">
    <source>
        <dbReference type="EMBL" id="MFJ1269929.1"/>
    </source>
</evidence>
<protein>
    <submittedName>
        <fullName evidence="1">Uncharacterized protein</fullName>
    </submittedName>
</protein>
<gene>
    <name evidence="1" type="ORF">ACD661_15325</name>
</gene>
<sequence length="136" mass="15898">MFHHIEKLISVGGYGLRSWSYPFEEEVWLGLTSISCQLDVVEKIISNRDCDYIEYLENQWVPIVYGNNFADALSKLDRKLSNLSSQDLGEDSIWFQAINDIYHHIDSAYHGFAQLADKKFPYTYEELRESHQTLVE</sequence>
<proteinExistence type="predicted"/>
<accession>A0ABW8DB43</accession>
<name>A0ABW8DB43_9GAMM</name>